<dbReference type="Proteomes" id="UP001150266">
    <property type="component" value="Unassembled WGS sequence"/>
</dbReference>
<organism evidence="1 2">
    <name type="scientific">Lentinula aciculospora</name>
    <dbReference type="NCBI Taxonomy" id="153920"/>
    <lineage>
        <taxon>Eukaryota</taxon>
        <taxon>Fungi</taxon>
        <taxon>Dikarya</taxon>
        <taxon>Basidiomycota</taxon>
        <taxon>Agaricomycotina</taxon>
        <taxon>Agaricomycetes</taxon>
        <taxon>Agaricomycetidae</taxon>
        <taxon>Agaricales</taxon>
        <taxon>Marasmiineae</taxon>
        <taxon>Omphalotaceae</taxon>
        <taxon>Lentinula</taxon>
    </lineage>
</organism>
<comment type="caution">
    <text evidence="1">The sequence shown here is derived from an EMBL/GenBank/DDBJ whole genome shotgun (WGS) entry which is preliminary data.</text>
</comment>
<gene>
    <name evidence="1" type="ORF">J3R30DRAFT_3294490</name>
</gene>
<evidence type="ECO:0000313" key="1">
    <source>
        <dbReference type="EMBL" id="KAJ4475526.1"/>
    </source>
</evidence>
<proteinExistence type="predicted"/>
<sequence>WLKVINSRLELDRCMSNQRYETTALSKRLVLQTWKGVLAEEEKLQKDWMDELISGVLVGMAGSGRDEDGVG</sequence>
<dbReference type="OrthoDB" id="3262992at2759"/>
<dbReference type="AlphaFoldDB" id="A0A9W9DM36"/>
<reference evidence="1" key="1">
    <citation type="submission" date="2022-08" db="EMBL/GenBank/DDBJ databases">
        <title>A Global Phylogenomic Analysis of the Shiitake Genus Lentinula.</title>
        <authorList>
            <consortium name="DOE Joint Genome Institute"/>
            <person name="Sierra-Patev S."/>
            <person name="Min B."/>
            <person name="Naranjo-Ortiz M."/>
            <person name="Looney B."/>
            <person name="Konkel Z."/>
            <person name="Slot J.C."/>
            <person name="Sakamoto Y."/>
            <person name="Steenwyk J.L."/>
            <person name="Rokas A."/>
            <person name="Carro J."/>
            <person name="Camarero S."/>
            <person name="Ferreira P."/>
            <person name="Molpeceres G."/>
            <person name="Ruiz-Duenas F.J."/>
            <person name="Serrano A."/>
            <person name="Henrissat B."/>
            <person name="Drula E."/>
            <person name="Hughes K.W."/>
            <person name="Mata J.L."/>
            <person name="Ishikawa N.K."/>
            <person name="Vargas-Isla R."/>
            <person name="Ushijima S."/>
            <person name="Smith C.A."/>
            <person name="Ahrendt S."/>
            <person name="Andreopoulos W."/>
            <person name="He G."/>
            <person name="Labutti K."/>
            <person name="Lipzen A."/>
            <person name="Ng V."/>
            <person name="Riley R."/>
            <person name="Sandor L."/>
            <person name="Barry K."/>
            <person name="Martinez A.T."/>
            <person name="Xiao Y."/>
            <person name="Gibbons J.G."/>
            <person name="Terashima K."/>
            <person name="Grigoriev I.V."/>
            <person name="Hibbett D.S."/>
        </authorList>
    </citation>
    <scope>NUCLEOTIDE SEQUENCE</scope>
    <source>
        <strain evidence="1">JLM2183</strain>
    </source>
</reference>
<evidence type="ECO:0000313" key="2">
    <source>
        <dbReference type="Proteomes" id="UP001150266"/>
    </source>
</evidence>
<name>A0A9W9DM36_9AGAR</name>
<dbReference type="EMBL" id="JAOTPV010000014">
    <property type="protein sequence ID" value="KAJ4475526.1"/>
    <property type="molecule type" value="Genomic_DNA"/>
</dbReference>
<protein>
    <submittedName>
        <fullName evidence="1">Uncharacterized protein</fullName>
    </submittedName>
</protein>
<keyword evidence="2" id="KW-1185">Reference proteome</keyword>
<feature type="non-terminal residue" evidence="1">
    <location>
        <position position="1"/>
    </location>
</feature>
<accession>A0A9W9DM36</accession>